<comment type="similarity">
    <text evidence="2 9">Belongs to the energy-coupling factor EcfT family.</text>
</comment>
<keyword evidence="7 9" id="KW-1133">Transmembrane helix</keyword>
<keyword evidence="8 9" id="KW-0472">Membrane</keyword>
<dbReference type="PATRIC" id="fig|1637975.4.peg.5479"/>
<dbReference type="CDD" id="cd16914">
    <property type="entry name" value="EcfT"/>
    <property type="match status" value="1"/>
</dbReference>
<dbReference type="PANTHER" id="PTHR33514:SF13">
    <property type="entry name" value="PROTEIN ABCI12, CHLOROPLASTIC"/>
    <property type="match status" value="1"/>
</dbReference>
<reference evidence="10 11" key="1">
    <citation type="submission" date="2015-09" db="EMBL/GenBank/DDBJ databases">
        <title>Genome sequencing project for genomic taxonomy and phylogenomics of Bacillus-like bacteria.</title>
        <authorList>
            <person name="Liu B."/>
            <person name="Wang J."/>
            <person name="Zhu Y."/>
            <person name="Liu G."/>
            <person name="Chen Q."/>
            <person name="Chen Z."/>
            <person name="Lan J."/>
            <person name="Che J."/>
            <person name="Ge C."/>
            <person name="Shi H."/>
            <person name="Pan Z."/>
            <person name="Liu X."/>
        </authorList>
    </citation>
    <scope>NUCLEOTIDE SEQUENCE [LARGE SCALE GENOMIC DNA]</scope>
    <source>
        <strain evidence="10 11">FJAT-18043</strain>
    </source>
</reference>
<organism evidence="10 11">
    <name type="scientific">Cytobacillus solani</name>
    <dbReference type="NCBI Taxonomy" id="1637975"/>
    <lineage>
        <taxon>Bacteria</taxon>
        <taxon>Bacillati</taxon>
        <taxon>Bacillota</taxon>
        <taxon>Bacilli</taxon>
        <taxon>Bacillales</taxon>
        <taxon>Bacillaceae</taxon>
        <taxon>Cytobacillus</taxon>
    </lineage>
</organism>
<comment type="subcellular location">
    <subcellularLocation>
        <location evidence="1 9">Cell membrane</location>
        <topology evidence="1 9">Multi-pass membrane protein</topology>
    </subcellularLocation>
</comment>
<evidence type="ECO:0000313" key="11">
    <source>
        <dbReference type="Proteomes" id="UP000050996"/>
    </source>
</evidence>
<dbReference type="InterPro" id="IPR024919">
    <property type="entry name" value="EcfT"/>
</dbReference>
<feature type="transmembrane region" description="Helical" evidence="9">
    <location>
        <begin position="244"/>
        <end position="263"/>
    </location>
</feature>
<evidence type="ECO:0000256" key="3">
    <source>
        <dbReference type="ARBA" id="ARBA00014042"/>
    </source>
</evidence>
<evidence type="ECO:0000256" key="4">
    <source>
        <dbReference type="ARBA" id="ARBA00022448"/>
    </source>
</evidence>
<evidence type="ECO:0000256" key="2">
    <source>
        <dbReference type="ARBA" id="ARBA00005660"/>
    </source>
</evidence>
<evidence type="ECO:0000256" key="7">
    <source>
        <dbReference type="ARBA" id="ARBA00022989"/>
    </source>
</evidence>
<evidence type="ECO:0000256" key="9">
    <source>
        <dbReference type="HAMAP-Rule" id="MF_01461"/>
    </source>
</evidence>
<evidence type="ECO:0000256" key="8">
    <source>
        <dbReference type="ARBA" id="ARBA00023136"/>
    </source>
</evidence>
<comment type="caution">
    <text evidence="10">The sequence shown here is derived from an EMBL/GenBank/DDBJ whole genome shotgun (WGS) entry which is preliminary data.</text>
</comment>
<sequence length="265" mass="30210">MMEKMIFGRYVPAQSLIHRMDPRSKLVIIFLFVCIVFIANNSLTYGLLAIYTLVMISLSKVPFRFIISGLKPVLWLVLFTLLLHLFLTKEGELLFQAGWFSIYEEGLRQGIFISLRFFLLILMTSILTLTTTPIEITDGLENLLHPLNKVKFPVHELALMMSISLRFIPTLMQETDKIMKAQTARGVDFSSGPIKDRVKAIIPLLIPLFVNSFKRAEELATAMEARGYRGGEGRTKYRQLSWGIKDTSMLVFLGILTALLVLFRT</sequence>
<keyword evidence="4 9" id="KW-0813">Transport</keyword>
<dbReference type="EMBL" id="LJIX01000003">
    <property type="protein sequence ID" value="KQL27488.1"/>
    <property type="molecule type" value="Genomic_DNA"/>
</dbReference>
<dbReference type="HAMAP" id="MF_01461">
    <property type="entry name" value="EcfT"/>
    <property type="match status" value="1"/>
</dbReference>
<name>A0A0Q3RB89_9BACI</name>
<keyword evidence="5 9" id="KW-1003">Cell membrane</keyword>
<keyword evidence="11" id="KW-1185">Reference proteome</keyword>
<feature type="transmembrane region" description="Helical" evidence="9">
    <location>
        <begin position="117"/>
        <end position="134"/>
    </location>
</feature>
<evidence type="ECO:0000313" key="10">
    <source>
        <dbReference type="EMBL" id="KQL27488.1"/>
    </source>
</evidence>
<feature type="transmembrane region" description="Helical" evidence="9">
    <location>
        <begin position="65"/>
        <end position="87"/>
    </location>
</feature>
<dbReference type="InterPro" id="IPR003339">
    <property type="entry name" value="ABC/ECF_trnsptr_transmembrane"/>
</dbReference>
<feature type="transmembrane region" description="Helical" evidence="9">
    <location>
        <begin position="26"/>
        <end position="53"/>
    </location>
</feature>
<comment type="subunit">
    <text evidence="9">Forms a stable energy-coupling factor (ECF) transporter complex composed of 2 membrane-embedded substrate-binding proteins (S component), 2 ATP-binding proteins (A component) and 2 transmembrane proteins (T component).</text>
</comment>
<dbReference type="Pfam" id="PF02361">
    <property type="entry name" value="CbiQ"/>
    <property type="match status" value="1"/>
</dbReference>
<protein>
    <recommendedName>
        <fullName evidence="3 9">Energy-coupling factor transporter transmembrane protein EcfT</fullName>
        <shortName evidence="9">ECF transporter T component EcfT</shortName>
    </recommendedName>
</protein>
<dbReference type="PANTHER" id="PTHR33514">
    <property type="entry name" value="PROTEIN ABCI12, CHLOROPLASTIC"/>
    <property type="match status" value="1"/>
</dbReference>
<dbReference type="AlphaFoldDB" id="A0A0Q3RB89"/>
<proteinExistence type="inferred from homology"/>
<evidence type="ECO:0000256" key="5">
    <source>
        <dbReference type="ARBA" id="ARBA00022475"/>
    </source>
</evidence>
<accession>A0A0Q3RB89</accession>
<dbReference type="STRING" id="1637975.AN957_00625"/>
<dbReference type="GO" id="GO:0022857">
    <property type="term" value="F:transmembrane transporter activity"/>
    <property type="evidence" value="ECO:0007669"/>
    <property type="project" value="UniProtKB-UniRule"/>
</dbReference>
<dbReference type="Proteomes" id="UP000050996">
    <property type="component" value="Unassembled WGS sequence"/>
</dbReference>
<dbReference type="RefSeq" id="WP_053478238.1">
    <property type="nucleotide sequence ID" value="NZ_CP041305.1"/>
</dbReference>
<gene>
    <name evidence="9" type="primary">ecfT</name>
    <name evidence="10" type="ORF">AN957_00625</name>
</gene>
<evidence type="ECO:0000256" key="1">
    <source>
        <dbReference type="ARBA" id="ARBA00004651"/>
    </source>
</evidence>
<dbReference type="GO" id="GO:0005886">
    <property type="term" value="C:plasma membrane"/>
    <property type="evidence" value="ECO:0007669"/>
    <property type="project" value="UniProtKB-SubCell"/>
</dbReference>
<keyword evidence="6 9" id="KW-0812">Transmembrane</keyword>
<evidence type="ECO:0000256" key="6">
    <source>
        <dbReference type="ARBA" id="ARBA00022692"/>
    </source>
</evidence>
<comment type="function">
    <text evidence="9">Transmembrane (T) component of an energy-coupling factor (ECF) ABC-transporter complex. Unlike classic ABC transporters this ECF transporter provides the energy necessary to transport a number of different substrates.</text>
</comment>